<evidence type="ECO:0000313" key="2">
    <source>
        <dbReference type="EMBL" id="ADD95786.1"/>
    </source>
</evidence>
<organism evidence="2">
    <name type="scientific">uncultured organism MedDCM-OCT-S08-C288</name>
    <dbReference type="NCBI Taxonomy" id="743637"/>
    <lineage>
        <taxon>unclassified sequences</taxon>
        <taxon>environmental samples</taxon>
    </lineage>
</organism>
<dbReference type="Gene3D" id="3.30.40.10">
    <property type="entry name" value="Zinc/RING finger domain, C3HC4 (zinc finger)"/>
    <property type="match status" value="1"/>
</dbReference>
<feature type="region of interest" description="Disordered" evidence="1">
    <location>
        <begin position="1"/>
        <end position="31"/>
    </location>
</feature>
<name>D6PJ85_9ZZZZ</name>
<dbReference type="AlphaFoldDB" id="D6PJ85"/>
<reference evidence="2" key="1">
    <citation type="journal article" date="2010" name="ISME J.">
        <title>Metagenome of the Mediterranean deep chlorophyll maximum studied by direct and fosmid library 454 pyrosequencing.</title>
        <authorList>
            <person name="Ghai R."/>
            <person name="Martin-Cuadrado A.B."/>
            <person name="Molto A.G."/>
            <person name="Heredia I.G."/>
            <person name="Cabrera R."/>
            <person name="Martin J."/>
            <person name="Verdu M."/>
            <person name="Deschamps P."/>
            <person name="Moreira D."/>
            <person name="Lopez-Garcia P."/>
            <person name="Mira A."/>
            <person name="Rodriguez-Valera F."/>
        </authorList>
    </citation>
    <scope>NUCLEOTIDE SEQUENCE</scope>
</reference>
<protein>
    <submittedName>
        <fullName evidence="2">Uncharacterized protein</fullName>
    </submittedName>
</protein>
<dbReference type="SUPFAM" id="SSF57903">
    <property type="entry name" value="FYVE/PHD zinc finger"/>
    <property type="match status" value="1"/>
</dbReference>
<sequence length="147" mass="15758">MKYEAVELYEPLAGGTEPRDPPPSPTSPAIVAGVGEVQGTAGEGQLLEHSGATTMPEILATPCDAKHDDVDPTPATRVKRDGNDRPPSPRNDVEWWYHDTKNGDEVCCVCRDGSSFASNKIVFCDNVDQCGVAVHQYACKTTVANLT</sequence>
<proteinExistence type="predicted"/>
<dbReference type="InterPro" id="IPR011011">
    <property type="entry name" value="Znf_FYVE_PHD"/>
</dbReference>
<feature type="region of interest" description="Disordered" evidence="1">
    <location>
        <begin position="62"/>
        <end position="95"/>
    </location>
</feature>
<dbReference type="EMBL" id="GU943097">
    <property type="protein sequence ID" value="ADD95786.1"/>
    <property type="molecule type" value="Genomic_DNA"/>
</dbReference>
<evidence type="ECO:0000256" key="1">
    <source>
        <dbReference type="SAM" id="MobiDB-lite"/>
    </source>
</evidence>
<dbReference type="InterPro" id="IPR013083">
    <property type="entry name" value="Znf_RING/FYVE/PHD"/>
</dbReference>
<accession>D6PJ85</accession>